<evidence type="ECO:0000256" key="11">
    <source>
        <dbReference type="ARBA" id="ARBA00023136"/>
    </source>
</evidence>
<dbReference type="InterPro" id="IPR036396">
    <property type="entry name" value="Cyt_P450_sf"/>
</dbReference>
<comment type="caution">
    <text evidence="13">The sequence shown here is derived from an EMBL/GenBank/DDBJ whole genome shotgun (WGS) entry which is preliminary data.</text>
</comment>
<evidence type="ECO:0000256" key="2">
    <source>
        <dbReference type="ARBA" id="ARBA00004167"/>
    </source>
</evidence>
<dbReference type="PANTHER" id="PTHR47953">
    <property type="entry name" value="OS08G0105600 PROTEIN"/>
    <property type="match status" value="1"/>
</dbReference>
<dbReference type="Proteomes" id="UP000436088">
    <property type="component" value="Unassembled WGS sequence"/>
</dbReference>
<dbReference type="GO" id="GO:0004497">
    <property type="term" value="F:monooxygenase activity"/>
    <property type="evidence" value="ECO:0007669"/>
    <property type="project" value="UniProtKB-KW"/>
</dbReference>
<keyword evidence="5" id="KW-0812">Transmembrane</keyword>
<dbReference type="GO" id="GO:0020037">
    <property type="term" value="F:heme binding"/>
    <property type="evidence" value="ECO:0007669"/>
    <property type="project" value="InterPro"/>
</dbReference>
<keyword evidence="7" id="KW-1133">Transmembrane helix</keyword>
<keyword evidence="9 12" id="KW-0408">Iron</keyword>
<dbReference type="AlphaFoldDB" id="A0A6A3CWB3"/>
<accession>A0A6A3CWB3</accession>
<evidence type="ECO:0000313" key="14">
    <source>
        <dbReference type="Proteomes" id="UP000436088"/>
    </source>
</evidence>
<evidence type="ECO:0000256" key="12">
    <source>
        <dbReference type="PIRSR" id="PIRSR602401-1"/>
    </source>
</evidence>
<reference evidence="13" key="1">
    <citation type="submission" date="2019-09" db="EMBL/GenBank/DDBJ databases">
        <title>Draft genome information of white flower Hibiscus syriacus.</title>
        <authorList>
            <person name="Kim Y.-M."/>
        </authorList>
    </citation>
    <scope>NUCLEOTIDE SEQUENCE [LARGE SCALE GENOMIC DNA]</scope>
    <source>
        <strain evidence="13">YM2019G1</strain>
    </source>
</reference>
<evidence type="ECO:0000256" key="6">
    <source>
        <dbReference type="ARBA" id="ARBA00022723"/>
    </source>
</evidence>
<dbReference type="GO" id="GO:0016020">
    <property type="term" value="C:membrane"/>
    <property type="evidence" value="ECO:0007669"/>
    <property type="project" value="UniProtKB-SubCell"/>
</dbReference>
<evidence type="ECO:0000256" key="8">
    <source>
        <dbReference type="ARBA" id="ARBA00023002"/>
    </source>
</evidence>
<dbReference type="PRINTS" id="PR00463">
    <property type="entry name" value="EP450I"/>
</dbReference>
<comment type="cofactor">
    <cofactor evidence="1 12">
        <name>heme</name>
        <dbReference type="ChEBI" id="CHEBI:30413"/>
    </cofactor>
</comment>
<keyword evidence="11" id="KW-0472">Membrane</keyword>
<dbReference type="EMBL" id="VEPZ02000196">
    <property type="protein sequence ID" value="KAE8731489.1"/>
    <property type="molecule type" value="Genomic_DNA"/>
</dbReference>
<keyword evidence="6 12" id="KW-0479">Metal-binding</keyword>
<evidence type="ECO:0000313" key="13">
    <source>
        <dbReference type="EMBL" id="KAE8731489.1"/>
    </source>
</evidence>
<protein>
    <submittedName>
        <fullName evidence="13">Cytochrome P450 71D8</fullName>
    </submittedName>
</protein>
<sequence>MRTKLERLHHELDVMLERIIEEHRGRIANPKDSDDVADDLVDVLLNLQDHGDLKFPLTNDNIKAVILDLLMAATDTTSTTVEWAMSEMMKNPRILEKAQVEVRRVYDGASDVNESKLHELNYLKCEINGYEIPAKTKVIVNAWAIGRDSNYWNEADRFDPGRFIDSSVDYKGLNFEYIPFGSGRRICTGMSYGMAVVELTLAKLLYHFDWKLPNGMKTEDLDMAETWCFY</sequence>
<proteinExistence type="inferred from homology"/>
<evidence type="ECO:0000256" key="3">
    <source>
        <dbReference type="ARBA" id="ARBA00010617"/>
    </source>
</evidence>
<dbReference type="GO" id="GO:0016705">
    <property type="term" value="F:oxidoreductase activity, acting on paired donors, with incorporation or reduction of molecular oxygen"/>
    <property type="evidence" value="ECO:0007669"/>
    <property type="project" value="InterPro"/>
</dbReference>
<comment type="similarity">
    <text evidence="3">Belongs to the cytochrome P450 family.</text>
</comment>
<keyword evidence="8" id="KW-0560">Oxidoreductase</keyword>
<evidence type="ECO:0000256" key="4">
    <source>
        <dbReference type="ARBA" id="ARBA00022617"/>
    </source>
</evidence>
<gene>
    <name evidence="13" type="ORF">F3Y22_tig00002840pilonHSYRG01465</name>
</gene>
<comment type="subcellular location">
    <subcellularLocation>
        <location evidence="2">Membrane</location>
        <topology evidence="2">Single-pass membrane protein</topology>
    </subcellularLocation>
</comment>
<dbReference type="InterPro" id="IPR002401">
    <property type="entry name" value="Cyt_P450_E_grp-I"/>
</dbReference>
<evidence type="ECO:0000256" key="5">
    <source>
        <dbReference type="ARBA" id="ARBA00022692"/>
    </source>
</evidence>
<dbReference type="InterPro" id="IPR052306">
    <property type="entry name" value="CYP450_71D"/>
</dbReference>
<evidence type="ECO:0000256" key="10">
    <source>
        <dbReference type="ARBA" id="ARBA00023033"/>
    </source>
</evidence>
<evidence type="ECO:0000256" key="9">
    <source>
        <dbReference type="ARBA" id="ARBA00023004"/>
    </source>
</evidence>
<evidence type="ECO:0000256" key="7">
    <source>
        <dbReference type="ARBA" id="ARBA00022989"/>
    </source>
</evidence>
<dbReference type="PRINTS" id="PR00385">
    <property type="entry name" value="P450"/>
</dbReference>
<name>A0A6A3CWB3_HIBSY</name>
<dbReference type="PANTHER" id="PTHR47953:SF19">
    <property type="entry name" value="OS06G0641600 PROTEIN"/>
    <property type="match status" value="1"/>
</dbReference>
<keyword evidence="14" id="KW-1185">Reference proteome</keyword>
<dbReference type="Pfam" id="PF00067">
    <property type="entry name" value="p450"/>
    <property type="match status" value="2"/>
</dbReference>
<dbReference type="SUPFAM" id="SSF48264">
    <property type="entry name" value="Cytochrome P450"/>
    <property type="match status" value="1"/>
</dbReference>
<evidence type="ECO:0000256" key="1">
    <source>
        <dbReference type="ARBA" id="ARBA00001971"/>
    </source>
</evidence>
<keyword evidence="10" id="KW-0503">Monooxygenase</keyword>
<organism evidence="13 14">
    <name type="scientific">Hibiscus syriacus</name>
    <name type="common">Rose of Sharon</name>
    <dbReference type="NCBI Taxonomy" id="106335"/>
    <lineage>
        <taxon>Eukaryota</taxon>
        <taxon>Viridiplantae</taxon>
        <taxon>Streptophyta</taxon>
        <taxon>Embryophyta</taxon>
        <taxon>Tracheophyta</taxon>
        <taxon>Spermatophyta</taxon>
        <taxon>Magnoliopsida</taxon>
        <taxon>eudicotyledons</taxon>
        <taxon>Gunneridae</taxon>
        <taxon>Pentapetalae</taxon>
        <taxon>rosids</taxon>
        <taxon>malvids</taxon>
        <taxon>Malvales</taxon>
        <taxon>Malvaceae</taxon>
        <taxon>Malvoideae</taxon>
        <taxon>Hibiscus</taxon>
    </lineage>
</organism>
<dbReference type="InterPro" id="IPR001128">
    <property type="entry name" value="Cyt_P450"/>
</dbReference>
<keyword evidence="4 12" id="KW-0349">Heme</keyword>
<feature type="binding site" description="axial binding residue" evidence="12">
    <location>
        <position position="187"/>
    </location>
    <ligand>
        <name>heme</name>
        <dbReference type="ChEBI" id="CHEBI:30413"/>
    </ligand>
    <ligandPart>
        <name>Fe</name>
        <dbReference type="ChEBI" id="CHEBI:18248"/>
    </ligandPart>
</feature>
<dbReference type="Gene3D" id="1.10.630.10">
    <property type="entry name" value="Cytochrome P450"/>
    <property type="match status" value="2"/>
</dbReference>
<dbReference type="GO" id="GO:0005506">
    <property type="term" value="F:iron ion binding"/>
    <property type="evidence" value="ECO:0007669"/>
    <property type="project" value="InterPro"/>
</dbReference>